<dbReference type="EMBL" id="AP026563">
    <property type="protein sequence ID" value="BDP44646.1"/>
    <property type="molecule type" value="Genomic_DNA"/>
</dbReference>
<feature type="transmembrane region" description="Helical" evidence="1">
    <location>
        <begin position="273"/>
        <end position="296"/>
    </location>
</feature>
<geneLocation type="plasmid" evidence="2 3">
    <name>pDAETH-3</name>
</geneLocation>
<keyword evidence="1" id="KW-1133">Transmembrane helix</keyword>
<feature type="transmembrane region" description="Helical" evidence="1">
    <location>
        <begin position="128"/>
        <end position="146"/>
    </location>
</feature>
<sequence>MTTRRSRITFRSAWTQRPLPFDWAVVALGGLMLFGVHLDAWAHHRYALETFFTPWHGLLYSGYALLALLLAVRALRGGGLRPGAMPAGYEWSLVGAGLFALGGLSDLAWHTRFGIEVSVEALLSPPHLLLALGAGLMVAGPVRAALARGDTRAPWPALAALALLLSLLTFFTAYVNPLAETDEVLRQGVGNGLGPSGVLVQAALLSGVVLFAARRFTLPFGGLTLLVTLSAALMLLVHADYTLLPTLLAAGLLADGFYAWLRPSRERSAAFRAFAALVPATTFVLVLTTFSVTGGLSWSATLTAGAVTLAAMVGWLLSFAFLPGVLDQP</sequence>
<feature type="transmembrane region" description="Helical" evidence="1">
    <location>
        <begin position="220"/>
        <end position="237"/>
    </location>
</feature>
<protein>
    <submittedName>
        <fullName evidence="2">Uncharacterized protein</fullName>
    </submittedName>
</protein>
<name>A0ABM8ALC3_9DEIO</name>
<organism evidence="2 3">
    <name type="scientific">Deinococcus aetherius</name>
    <dbReference type="NCBI Taxonomy" id="200252"/>
    <lineage>
        <taxon>Bacteria</taxon>
        <taxon>Thermotogati</taxon>
        <taxon>Deinococcota</taxon>
        <taxon>Deinococci</taxon>
        <taxon>Deinococcales</taxon>
        <taxon>Deinococcaceae</taxon>
        <taxon>Deinococcus</taxon>
    </lineage>
</organism>
<keyword evidence="2" id="KW-0614">Plasmid</keyword>
<feature type="transmembrane region" description="Helical" evidence="1">
    <location>
        <begin position="21"/>
        <end position="38"/>
    </location>
</feature>
<keyword evidence="1" id="KW-0812">Transmembrane</keyword>
<keyword evidence="3" id="KW-1185">Reference proteome</keyword>
<reference evidence="2" key="1">
    <citation type="submission" date="2022-07" db="EMBL/GenBank/DDBJ databases">
        <title>Complete Genome Sequence of the Radioresistant Bacterium Deinococcus aetherius ST0316, Isolated from the Air Dust collected in Lower Stratosphere above Japan.</title>
        <authorList>
            <person name="Satoh K."/>
            <person name="Hagiwara K."/>
            <person name="Katsumata K."/>
            <person name="Kubo A."/>
            <person name="Yokobori S."/>
            <person name="Yamagishi A."/>
            <person name="Oono Y."/>
            <person name="Narumi I."/>
        </authorList>
    </citation>
    <scope>NUCLEOTIDE SEQUENCE</scope>
    <source>
        <strain evidence="2">ST0316</strain>
        <plasmid evidence="2">pDAETH-3</plasmid>
    </source>
</reference>
<evidence type="ECO:0000313" key="2">
    <source>
        <dbReference type="EMBL" id="BDP44646.1"/>
    </source>
</evidence>
<proteinExistence type="predicted"/>
<evidence type="ECO:0000256" key="1">
    <source>
        <dbReference type="SAM" id="Phobius"/>
    </source>
</evidence>
<feature type="transmembrane region" description="Helical" evidence="1">
    <location>
        <begin position="302"/>
        <end position="326"/>
    </location>
</feature>
<evidence type="ECO:0000313" key="3">
    <source>
        <dbReference type="Proteomes" id="UP001064971"/>
    </source>
</evidence>
<accession>A0ABM8ALC3</accession>
<dbReference type="Proteomes" id="UP001064971">
    <property type="component" value="Plasmid pDAETH-3"/>
</dbReference>
<gene>
    <name evidence="2" type="ORF">DAETH_46150</name>
</gene>
<feature type="transmembrane region" description="Helical" evidence="1">
    <location>
        <begin position="158"/>
        <end position="175"/>
    </location>
</feature>
<dbReference type="RefSeq" id="WP_264778587.1">
    <property type="nucleotide sequence ID" value="NZ_AP026563.1"/>
</dbReference>
<feature type="transmembrane region" description="Helical" evidence="1">
    <location>
        <begin position="195"/>
        <end position="213"/>
    </location>
</feature>
<feature type="transmembrane region" description="Helical" evidence="1">
    <location>
        <begin position="58"/>
        <end position="75"/>
    </location>
</feature>
<keyword evidence="1" id="KW-0472">Membrane</keyword>
<feature type="transmembrane region" description="Helical" evidence="1">
    <location>
        <begin position="87"/>
        <end position="108"/>
    </location>
</feature>
<feature type="transmembrane region" description="Helical" evidence="1">
    <location>
        <begin position="243"/>
        <end position="261"/>
    </location>
</feature>